<evidence type="ECO:0000313" key="2">
    <source>
        <dbReference type="Proteomes" id="UP000235672"/>
    </source>
</evidence>
<dbReference type="EMBL" id="KZ613477">
    <property type="protein sequence ID" value="PMD22639.1"/>
    <property type="molecule type" value="Genomic_DNA"/>
</dbReference>
<evidence type="ECO:0000313" key="1">
    <source>
        <dbReference type="EMBL" id="PMD22639.1"/>
    </source>
</evidence>
<keyword evidence="2" id="KW-1185">Reference proteome</keyword>
<dbReference type="InterPro" id="IPR036047">
    <property type="entry name" value="F-box-like_dom_sf"/>
</dbReference>
<dbReference type="SUPFAM" id="SSF81383">
    <property type="entry name" value="F-box domain"/>
    <property type="match status" value="1"/>
</dbReference>
<protein>
    <recommendedName>
        <fullName evidence="3">F-box domain-containing protein</fullName>
    </recommendedName>
</protein>
<dbReference type="STRING" id="1745343.A0A2J6Q8N4"/>
<sequence length="274" mass="32450">MPTGKLSEVFDIPELFSAIFIHLPRLDLLLCAPLVSHSWRNSIASSPSIQSRLFFHPRQYDASRKPEINPLLQAAFRPWFHNRPIEYQHPSLIFKYLNWSRSHTKLAAYARKEASWRRMLPVQPPCKIVEVVKLTHWEDEHIENRGELRFKDGVRMGTLYDLVYQVLTERESFFWISWPMFPDVDCQDLGWVCCNEEDVDDEFGYDAPKQRERITFTESHVEYDEDVVRNHVPGSEFRSEGYGKLDIVLGEARLLAWDRHTEEFWNYDPNKYGI</sequence>
<dbReference type="AlphaFoldDB" id="A0A2J6Q8N4"/>
<gene>
    <name evidence="1" type="ORF">NA56DRAFT_93563</name>
</gene>
<organism evidence="1 2">
    <name type="scientific">Hyaloscypha hepaticicola</name>
    <dbReference type="NCBI Taxonomy" id="2082293"/>
    <lineage>
        <taxon>Eukaryota</taxon>
        <taxon>Fungi</taxon>
        <taxon>Dikarya</taxon>
        <taxon>Ascomycota</taxon>
        <taxon>Pezizomycotina</taxon>
        <taxon>Leotiomycetes</taxon>
        <taxon>Helotiales</taxon>
        <taxon>Hyaloscyphaceae</taxon>
        <taxon>Hyaloscypha</taxon>
    </lineage>
</organism>
<name>A0A2J6Q8N4_9HELO</name>
<reference evidence="1 2" key="1">
    <citation type="submission" date="2016-05" db="EMBL/GenBank/DDBJ databases">
        <title>A degradative enzymes factory behind the ericoid mycorrhizal symbiosis.</title>
        <authorList>
            <consortium name="DOE Joint Genome Institute"/>
            <person name="Martino E."/>
            <person name="Morin E."/>
            <person name="Grelet G."/>
            <person name="Kuo A."/>
            <person name="Kohler A."/>
            <person name="Daghino S."/>
            <person name="Barry K."/>
            <person name="Choi C."/>
            <person name="Cichocki N."/>
            <person name="Clum A."/>
            <person name="Copeland A."/>
            <person name="Hainaut M."/>
            <person name="Haridas S."/>
            <person name="Labutti K."/>
            <person name="Lindquist E."/>
            <person name="Lipzen A."/>
            <person name="Khouja H.-R."/>
            <person name="Murat C."/>
            <person name="Ohm R."/>
            <person name="Olson A."/>
            <person name="Spatafora J."/>
            <person name="Veneault-Fourrey C."/>
            <person name="Henrissat B."/>
            <person name="Grigoriev I."/>
            <person name="Martin F."/>
            <person name="Perotto S."/>
        </authorList>
    </citation>
    <scope>NUCLEOTIDE SEQUENCE [LARGE SCALE GENOMIC DNA]</scope>
    <source>
        <strain evidence="1 2">UAMH 7357</strain>
    </source>
</reference>
<proteinExistence type="predicted"/>
<dbReference type="Proteomes" id="UP000235672">
    <property type="component" value="Unassembled WGS sequence"/>
</dbReference>
<accession>A0A2J6Q8N4</accession>
<dbReference type="OrthoDB" id="3800738at2759"/>
<evidence type="ECO:0008006" key="3">
    <source>
        <dbReference type="Google" id="ProtNLM"/>
    </source>
</evidence>